<organism evidence="4 5">
    <name type="scientific">Pseudoduganella flava</name>
    <dbReference type="NCBI Taxonomy" id="871742"/>
    <lineage>
        <taxon>Bacteria</taxon>
        <taxon>Pseudomonadati</taxon>
        <taxon>Pseudomonadota</taxon>
        <taxon>Betaproteobacteria</taxon>
        <taxon>Burkholderiales</taxon>
        <taxon>Oxalobacteraceae</taxon>
        <taxon>Telluria group</taxon>
        <taxon>Pseudoduganella</taxon>
    </lineage>
</organism>
<dbReference type="EMBL" id="VLKW01000014">
    <property type="protein sequence ID" value="TWI42477.1"/>
    <property type="molecule type" value="Genomic_DNA"/>
</dbReference>
<dbReference type="RefSeq" id="WP_229418997.1">
    <property type="nucleotide sequence ID" value="NZ_CP046904.1"/>
</dbReference>
<accession>A0A562PDH6</accession>
<evidence type="ECO:0000313" key="5">
    <source>
        <dbReference type="Proteomes" id="UP000315112"/>
    </source>
</evidence>
<evidence type="ECO:0000259" key="3">
    <source>
        <dbReference type="Pfam" id="PF10671"/>
    </source>
</evidence>
<comment type="caution">
    <text evidence="4">The sequence shown here is derived from an EMBL/GenBank/DDBJ whole genome shotgun (WGS) entry which is preliminary data.</text>
</comment>
<proteinExistence type="predicted"/>
<reference evidence="4 5" key="1">
    <citation type="journal article" date="2015" name="Stand. Genomic Sci.">
        <title>Genomic Encyclopedia of Bacterial and Archaeal Type Strains, Phase III: the genomes of soil and plant-associated and newly described type strains.</title>
        <authorList>
            <person name="Whitman W.B."/>
            <person name="Woyke T."/>
            <person name="Klenk H.P."/>
            <person name="Zhou Y."/>
            <person name="Lilburn T.G."/>
            <person name="Beck B.J."/>
            <person name="De Vos P."/>
            <person name="Vandamme P."/>
            <person name="Eisen J.A."/>
            <person name="Garrity G."/>
            <person name="Hugenholtz P."/>
            <person name="Kyrpides N.C."/>
        </authorList>
    </citation>
    <scope>NUCLEOTIDE SEQUENCE [LARGE SCALE GENOMIC DNA]</scope>
    <source>
        <strain evidence="4 5">CGMCC 1.10685</strain>
    </source>
</reference>
<name>A0A562PDH6_9BURK</name>
<feature type="domain" description="Toxin co-regulated pilus biosynthesis protein Q C-terminal" evidence="3">
    <location>
        <begin position="112"/>
        <end position="190"/>
    </location>
</feature>
<feature type="region of interest" description="Disordered" evidence="1">
    <location>
        <begin position="56"/>
        <end position="107"/>
    </location>
</feature>
<evidence type="ECO:0000256" key="1">
    <source>
        <dbReference type="SAM" id="MobiDB-lite"/>
    </source>
</evidence>
<evidence type="ECO:0000313" key="4">
    <source>
        <dbReference type="EMBL" id="TWI42477.1"/>
    </source>
</evidence>
<dbReference type="Gene3D" id="3.55.50.70">
    <property type="match status" value="1"/>
</dbReference>
<dbReference type="AlphaFoldDB" id="A0A562PDH6"/>
<feature type="compositionally biased region" description="Low complexity" evidence="1">
    <location>
        <begin position="56"/>
        <end position="67"/>
    </location>
</feature>
<keyword evidence="2" id="KW-0732">Signal</keyword>
<dbReference type="Pfam" id="PF10671">
    <property type="entry name" value="TcpQ"/>
    <property type="match status" value="1"/>
</dbReference>
<gene>
    <name evidence="4" type="ORF">IP92_05453</name>
</gene>
<feature type="signal peptide" evidence="2">
    <location>
        <begin position="1"/>
        <end position="44"/>
    </location>
</feature>
<dbReference type="InterPro" id="IPR018927">
    <property type="entry name" value="Pilus_synth_Q_C"/>
</dbReference>
<feature type="compositionally biased region" description="Basic residues" evidence="1">
    <location>
        <begin position="68"/>
        <end position="77"/>
    </location>
</feature>
<dbReference type="Proteomes" id="UP000315112">
    <property type="component" value="Unassembled WGS sequence"/>
</dbReference>
<protein>
    <submittedName>
        <fullName evidence="4">Toxin co-regulated pilus biosynthesis protein Q</fullName>
    </submittedName>
</protein>
<feature type="chain" id="PRO_5022227259" evidence="2">
    <location>
        <begin position="45"/>
        <end position="194"/>
    </location>
</feature>
<sequence length="194" mass="20156">MSPTYARSGTPRRAAGLFTPPTACRAAVLAWLIGCVALPAQALAAPVAGPVAQESAPAAAEKPAAKPAPKRINRPKKRDNGTVTAAQEAKSTEPAPLPAPGALQQPAAGGDTWEIALTDRTLNAALARWAAAAGWQLLWELPVDYAVQARTTIPGKFEDAVALVVTSMEGAEIPMKAVFYQGNKVLRIMAKGAQ</sequence>
<evidence type="ECO:0000256" key="2">
    <source>
        <dbReference type="SAM" id="SignalP"/>
    </source>
</evidence>